<evidence type="ECO:0000313" key="7">
    <source>
        <dbReference type="EMBL" id="KAG6387178.1"/>
    </source>
</evidence>
<dbReference type="Proteomes" id="UP000298416">
    <property type="component" value="Unassembled WGS sequence"/>
</dbReference>
<accession>A0A8X8Z0T0</accession>
<organism evidence="7">
    <name type="scientific">Salvia splendens</name>
    <name type="common">Scarlet sage</name>
    <dbReference type="NCBI Taxonomy" id="180675"/>
    <lineage>
        <taxon>Eukaryota</taxon>
        <taxon>Viridiplantae</taxon>
        <taxon>Streptophyta</taxon>
        <taxon>Embryophyta</taxon>
        <taxon>Tracheophyta</taxon>
        <taxon>Spermatophyta</taxon>
        <taxon>Magnoliopsida</taxon>
        <taxon>eudicotyledons</taxon>
        <taxon>Gunneridae</taxon>
        <taxon>Pentapetalae</taxon>
        <taxon>asterids</taxon>
        <taxon>lamiids</taxon>
        <taxon>Lamiales</taxon>
        <taxon>Lamiaceae</taxon>
        <taxon>Nepetoideae</taxon>
        <taxon>Mentheae</taxon>
        <taxon>Salviinae</taxon>
        <taxon>Salvia</taxon>
        <taxon>Salvia subgen. Calosphace</taxon>
        <taxon>core Calosphace</taxon>
    </lineage>
</organism>
<sequence length="184" mass="20440">MNHPISPSTYDRKTIEKNRRNQMKALYFKLCSLLPPQSSKEIGSMSDQLGEAAMYINELQERLEVLKQKRNFLKVHKSVSSSFSFRGECESNAGGGPNQPSSLEVHANRSSLDVVLVTGVEHRFMFKEIIRILTEEGADVANAALSVLDGTVYHNVYSEIGGSGLEIGGARIFERLSRFLGDCN</sequence>
<keyword evidence="5" id="KW-0175">Coiled coil</keyword>
<dbReference type="PROSITE" id="PS50888">
    <property type="entry name" value="BHLH"/>
    <property type="match status" value="1"/>
</dbReference>
<reference evidence="7" key="1">
    <citation type="submission" date="2018-01" db="EMBL/GenBank/DDBJ databases">
        <authorList>
            <person name="Mao J.F."/>
        </authorList>
    </citation>
    <scope>NUCLEOTIDE SEQUENCE</scope>
    <source>
        <strain evidence="7">Huo1</strain>
        <tissue evidence="7">Leaf</tissue>
    </source>
</reference>
<feature type="domain" description="BHLH" evidence="6">
    <location>
        <begin position="7"/>
        <end position="59"/>
    </location>
</feature>
<dbReference type="InterPro" id="IPR015660">
    <property type="entry name" value="MASH1/Ascl1a-like"/>
</dbReference>
<dbReference type="Pfam" id="PF00010">
    <property type="entry name" value="HLH"/>
    <property type="match status" value="1"/>
</dbReference>
<evidence type="ECO:0000259" key="6">
    <source>
        <dbReference type="PROSITE" id="PS50888"/>
    </source>
</evidence>
<evidence type="ECO:0000313" key="8">
    <source>
        <dbReference type="Proteomes" id="UP000298416"/>
    </source>
</evidence>
<gene>
    <name evidence="7" type="ORF">SASPL_152364</name>
</gene>
<dbReference type="GO" id="GO:0046983">
    <property type="term" value="F:protein dimerization activity"/>
    <property type="evidence" value="ECO:0007669"/>
    <property type="project" value="InterPro"/>
</dbReference>
<keyword evidence="3" id="KW-0804">Transcription</keyword>
<comment type="subcellular location">
    <subcellularLocation>
        <location evidence="1">Nucleus</location>
    </subcellularLocation>
</comment>
<protein>
    <recommendedName>
        <fullName evidence="6">BHLH domain-containing protein</fullName>
    </recommendedName>
</protein>
<dbReference type="OrthoDB" id="906220at2759"/>
<keyword evidence="2" id="KW-0805">Transcription regulation</keyword>
<dbReference type="SUPFAM" id="SSF47459">
    <property type="entry name" value="HLH, helix-loop-helix DNA-binding domain"/>
    <property type="match status" value="1"/>
</dbReference>
<name>A0A8X8Z0T0_SALSN</name>
<proteinExistence type="predicted"/>
<keyword evidence="4" id="KW-0539">Nucleus</keyword>
<dbReference type="GO" id="GO:0000977">
    <property type="term" value="F:RNA polymerase II transcription regulatory region sequence-specific DNA binding"/>
    <property type="evidence" value="ECO:0007669"/>
    <property type="project" value="TreeGrafter"/>
</dbReference>
<dbReference type="GO" id="GO:0090575">
    <property type="term" value="C:RNA polymerase II transcription regulator complex"/>
    <property type="evidence" value="ECO:0007669"/>
    <property type="project" value="TreeGrafter"/>
</dbReference>
<dbReference type="GO" id="GO:0000981">
    <property type="term" value="F:DNA-binding transcription factor activity, RNA polymerase II-specific"/>
    <property type="evidence" value="ECO:0007669"/>
    <property type="project" value="TreeGrafter"/>
</dbReference>
<dbReference type="AlphaFoldDB" id="A0A8X8Z0T0"/>
<keyword evidence="8" id="KW-1185">Reference proteome</keyword>
<dbReference type="PANTHER" id="PTHR13935">
    <property type="entry name" value="ACHAETE-SCUTE TRANSCRIPTION FACTOR-RELATED"/>
    <property type="match status" value="1"/>
</dbReference>
<comment type="caution">
    <text evidence="7">The sequence shown here is derived from an EMBL/GenBank/DDBJ whole genome shotgun (WGS) entry which is preliminary data.</text>
</comment>
<feature type="coiled-coil region" evidence="5">
    <location>
        <begin position="49"/>
        <end position="76"/>
    </location>
</feature>
<dbReference type="InterPro" id="IPR036638">
    <property type="entry name" value="HLH_DNA-bd_sf"/>
</dbReference>
<dbReference type="EMBL" id="PNBA02000021">
    <property type="protein sequence ID" value="KAG6387178.1"/>
    <property type="molecule type" value="Genomic_DNA"/>
</dbReference>
<reference evidence="7" key="2">
    <citation type="submission" date="2020-08" db="EMBL/GenBank/DDBJ databases">
        <title>Plant Genome Project.</title>
        <authorList>
            <person name="Zhang R.-G."/>
        </authorList>
    </citation>
    <scope>NUCLEOTIDE SEQUENCE</scope>
    <source>
        <strain evidence="7">Huo1</strain>
        <tissue evidence="7">Leaf</tissue>
    </source>
</reference>
<evidence type="ECO:0000256" key="5">
    <source>
        <dbReference type="SAM" id="Coils"/>
    </source>
</evidence>
<dbReference type="PANTHER" id="PTHR13935:SF46">
    <property type="entry name" value="TRANSCRIPTION FACTOR BHLH167-RELATED"/>
    <property type="match status" value="1"/>
</dbReference>
<evidence type="ECO:0000256" key="3">
    <source>
        <dbReference type="ARBA" id="ARBA00023163"/>
    </source>
</evidence>
<evidence type="ECO:0000256" key="2">
    <source>
        <dbReference type="ARBA" id="ARBA00023015"/>
    </source>
</evidence>
<evidence type="ECO:0000256" key="1">
    <source>
        <dbReference type="ARBA" id="ARBA00004123"/>
    </source>
</evidence>
<dbReference type="InterPro" id="IPR011598">
    <property type="entry name" value="bHLH_dom"/>
</dbReference>
<dbReference type="Gene3D" id="4.10.280.10">
    <property type="entry name" value="Helix-loop-helix DNA-binding domain"/>
    <property type="match status" value="1"/>
</dbReference>
<evidence type="ECO:0000256" key="4">
    <source>
        <dbReference type="ARBA" id="ARBA00023242"/>
    </source>
</evidence>